<evidence type="ECO:0000313" key="2">
    <source>
        <dbReference type="EMBL" id="OAT53640.1"/>
    </source>
</evidence>
<keyword evidence="1" id="KW-0472">Membrane</keyword>
<evidence type="ECO:0000313" key="3">
    <source>
        <dbReference type="Proteomes" id="UP000078224"/>
    </source>
</evidence>
<dbReference type="Proteomes" id="UP000078224">
    <property type="component" value="Unassembled WGS sequence"/>
</dbReference>
<dbReference type="AlphaFoldDB" id="A0A1B7K0H0"/>
<comment type="caution">
    <text evidence="2">The sequence shown here is derived from an EMBL/GenBank/DDBJ whole genome shotgun (WGS) entry which is preliminary data.</text>
</comment>
<dbReference type="PATRIC" id="fig|1354272.4.peg.916"/>
<reference evidence="2 3" key="1">
    <citation type="submission" date="2016-04" db="EMBL/GenBank/DDBJ databases">
        <title>ATOL: Assembling a taxonomically balanced genome-scale reconstruction of the evolutionary history of the Enterobacteriaceae.</title>
        <authorList>
            <person name="Plunkett G.III."/>
            <person name="Neeno-Eckwall E.C."/>
            <person name="Glasner J.D."/>
            <person name="Perna N.T."/>
        </authorList>
    </citation>
    <scope>NUCLEOTIDE SEQUENCE [LARGE SCALE GENOMIC DNA]</scope>
    <source>
        <strain evidence="2 3">ATCC 35613</strain>
    </source>
</reference>
<keyword evidence="1" id="KW-0812">Transmembrane</keyword>
<dbReference type="EMBL" id="LXEW01000015">
    <property type="protein sequence ID" value="OAT53640.1"/>
    <property type="molecule type" value="Genomic_DNA"/>
</dbReference>
<dbReference type="OrthoDB" id="6935039at2"/>
<evidence type="ECO:0000256" key="1">
    <source>
        <dbReference type="SAM" id="Phobius"/>
    </source>
</evidence>
<dbReference type="RefSeq" id="WP_068907741.1">
    <property type="nucleotide sequence ID" value="NZ_LXEW01000015.1"/>
</dbReference>
<keyword evidence="1" id="KW-1133">Transmembrane helix</keyword>
<sequence length="123" mass="14251">MNNTEIYGLEKINNAYRLRLHEIESCHSSGERIARVMAWNAFINDQISLDDSNSSTNKVANLKYMESIELNDGDIGISKPEFINYFFDETCVINKRVTLKKIKFVFYLFLALAAYGIYAIFFK</sequence>
<feature type="transmembrane region" description="Helical" evidence="1">
    <location>
        <begin position="104"/>
        <end position="122"/>
    </location>
</feature>
<gene>
    <name evidence="2" type="ORF">M998_0893</name>
</gene>
<name>A0A1B7K0H0_9GAMM</name>
<keyword evidence="3" id="KW-1185">Reference proteome</keyword>
<accession>A0A1B7K0H0</accession>
<proteinExistence type="predicted"/>
<protein>
    <submittedName>
        <fullName evidence="2">Uncharacterized protein</fullName>
    </submittedName>
</protein>
<organism evidence="2 3">
    <name type="scientific">Providencia heimbachae ATCC 35613</name>
    <dbReference type="NCBI Taxonomy" id="1354272"/>
    <lineage>
        <taxon>Bacteria</taxon>
        <taxon>Pseudomonadati</taxon>
        <taxon>Pseudomonadota</taxon>
        <taxon>Gammaproteobacteria</taxon>
        <taxon>Enterobacterales</taxon>
        <taxon>Morganellaceae</taxon>
        <taxon>Providencia</taxon>
    </lineage>
</organism>